<dbReference type="PANTHER" id="PTHR43591:SF24">
    <property type="entry name" value="2-METHOXY-6-POLYPRENYL-1,4-BENZOQUINOL METHYLASE, MITOCHONDRIAL"/>
    <property type="match status" value="1"/>
</dbReference>
<proteinExistence type="predicted"/>
<reference evidence="1" key="1">
    <citation type="journal article" date="2012" name="PLoS ONE">
        <title>Metagenomic and biochemical characterizations of sulfur oxidation metabolism in uncultured large sausage-shaped bacterium in hot spring microbial mats.</title>
        <authorList>
            <person name="Tamazawa S."/>
            <person name="Takasaki K."/>
            <person name="Tamaki H."/>
            <person name="Kamagata Y."/>
            <person name="Hanada S."/>
        </authorList>
    </citation>
    <scope>NUCLEOTIDE SEQUENCE</scope>
</reference>
<dbReference type="SUPFAM" id="SSF53335">
    <property type="entry name" value="S-adenosyl-L-methionine-dependent methyltransferases"/>
    <property type="match status" value="1"/>
</dbReference>
<dbReference type="InterPro" id="IPR029063">
    <property type="entry name" value="SAM-dependent_MTases_sf"/>
</dbReference>
<dbReference type="GO" id="GO:0032259">
    <property type="term" value="P:methylation"/>
    <property type="evidence" value="ECO:0007669"/>
    <property type="project" value="UniProtKB-KW"/>
</dbReference>
<keyword evidence="1" id="KW-0808">Transferase</keyword>
<dbReference type="AlphaFoldDB" id="L0N1C0"/>
<dbReference type="Pfam" id="PF01209">
    <property type="entry name" value="Ubie_methyltran"/>
    <property type="match status" value="1"/>
</dbReference>
<protein>
    <submittedName>
        <fullName evidence="1">Putative methyltransferase</fullName>
    </submittedName>
</protein>
<name>L0N1C0_9AQUI</name>
<dbReference type="EMBL" id="AB735060">
    <property type="protein sequence ID" value="BAM71676.1"/>
    <property type="molecule type" value="Genomic_DNA"/>
</dbReference>
<dbReference type="CDD" id="cd02440">
    <property type="entry name" value="AdoMet_MTases"/>
    <property type="match status" value="1"/>
</dbReference>
<keyword evidence="1" id="KW-0489">Methyltransferase</keyword>
<evidence type="ECO:0000313" key="1">
    <source>
        <dbReference type="EMBL" id="BAM71676.1"/>
    </source>
</evidence>
<accession>L0N1C0</accession>
<dbReference type="GO" id="GO:0008168">
    <property type="term" value="F:methyltransferase activity"/>
    <property type="evidence" value="ECO:0007669"/>
    <property type="project" value="UniProtKB-KW"/>
</dbReference>
<sequence length="233" mass="27280">MEKSVAEKIFDSVHKAYDKFLNFATFNRINNWQKTLIKNTPSGKYILDVGTGTGEVVKKISEKVEDSSFIYGVDLSFNMLKVAKNKINKENILFIKADALKMPFKNNSFDNIYFSLVFRHLPYDKIINQIDEVLKQNGYVSILEIAKPKSKILSGMILFFADKIFRPFGRLIFSKEEWDYFVESIKNSMTKEELINFFEKNNFKLHFYESKFLGLIHLAVFKKSSEEQIDRRS</sequence>
<organism evidence="1">
    <name type="scientific">uncultured Aquificaceae bacterium</name>
    <dbReference type="NCBI Taxonomy" id="374108"/>
    <lineage>
        <taxon>Bacteria</taxon>
        <taxon>Pseudomonadati</taxon>
        <taxon>Aquificota</taxon>
        <taxon>Aquificia</taxon>
        <taxon>Aquificales</taxon>
        <taxon>Aquificaceae</taxon>
        <taxon>environmental samples</taxon>
    </lineage>
</organism>
<dbReference type="PANTHER" id="PTHR43591">
    <property type="entry name" value="METHYLTRANSFERASE"/>
    <property type="match status" value="1"/>
</dbReference>
<dbReference type="Gene3D" id="3.40.50.150">
    <property type="entry name" value="Vaccinia Virus protein VP39"/>
    <property type="match status" value="1"/>
</dbReference>